<dbReference type="Pfam" id="PF19271">
    <property type="entry name" value="Nis1"/>
    <property type="match status" value="1"/>
</dbReference>
<proteinExistence type="predicted"/>
<evidence type="ECO:0000313" key="2">
    <source>
        <dbReference type="EMBL" id="KZS91388.1"/>
    </source>
</evidence>
<accession>A0A164SE04</accession>
<evidence type="ECO:0000256" key="1">
    <source>
        <dbReference type="SAM" id="SignalP"/>
    </source>
</evidence>
<dbReference type="AlphaFoldDB" id="A0A164SE04"/>
<dbReference type="Proteomes" id="UP000076722">
    <property type="component" value="Unassembled WGS sequence"/>
</dbReference>
<feature type="signal peptide" evidence="1">
    <location>
        <begin position="1"/>
        <end position="21"/>
    </location>
</feature>
<feature type="chain" id="PRO_5007853154" evidence="1">
    <location>
        <begin position="22"/>
        <end position="144"/>
    </location>
</feature>
<keyword evidence="1" id="KW-0732">Signal</keyword>
<evidence type="ECO:0000313" key="3">
    <source>
        <dbReference type="Proteomes" id="UP000076722"/>
    </source>
</evidence>
<dbReference type="OrthoDB" id="2568025at2759"/>
<dbReference type="EMBL" id="KV419415">
    <property type="protein sequence ID" value="KZS91388.1"/>
    <property type="molecule type" value="Genomic_DNA"/>
</dbReference>
<name>A0A164SE04_9AGAM</name>
<organism evidence="2 3">
    <name type="scientific">Sistotremastrum niveocremeum HHB9708</name>
    <dbReference type="NCBI Taxonomy" id="1314777"/>
    <lineage>
        <taxon>Eukaryota</taxon>
        <taxon>Fungi</taxon>
        <taxon>Dikarya</taxon>
        <taxon>Basidiomycota</taxon>
        <taxon>Agaricomycotina</taxon>
        <taxon>Agaricomycetes</taxon>
        <taxon>Sistotremastrales</taxon>
        <taxon>Sistotremastraceae</taxon>
        <taxon>Sertulicium</taxon>
        <taxon>Sertulicium niveocremeum</taxon>
    </lineage>
</organism>
<keyword evidence="3" id="KW-1185">Reference proteome</keyword>
<gene>
    <name evidence="2" type="ORF">SISNIDRAFT_516677</name>
</gene>
<sequence>MFNKLITSIVLFCALALSSTAYITSVKSESGHYAKVGYNYGITFNTADYIQNWNDYSIIIGWSAHPFNDPTSIGSFVGSTLDLTTVGEVTTGGGSFSTQVFIDPKLFNTGKVTTYTLNAAVTSIIGASLETFVRFVNTTITVEP</sequence>
<reference evidence="2 3" key="1">
    <citation type="journal article" date="2016" name="Mol. Biol. Evol.">
        <title>Comparative Genomics of Early-Diverging Mushroom-Forming Fungi Provides Insights into the Origins of Lignocellulose Decay Capabilities.</title>
        <authorList>
            <person name="Nagy L.G."/>
            <person name="Riley R."/>
            <person name="Tritt A."/>
            <person name="Adam C."/>
            <person name="Daum C."/>
            <person name="Floudas D."/>
            <person name="Sun H."/>
            <person name="Yadav J.S."/>
            <person name="Pangilinan J."/>
            <person name="Larsson K.H."/>
            <person name="Matsuura K."/>
            <person name="Barry K."/>
            <person name="Labutti K."/>
            <person name="Kuo R."/>
            <person name="Ohm R.A."/>
            <person name="Bhattacharya S.S."/>
            <person name="Shirouzu T."/>
            <person name="Yoshinaga Y."/>
            <person name="Martin F.M."/>
            <person name="Grigoriev I.V."/>
            <person name="Hibbett D.S."/>
        </authorList>
    </citation>
    <scope>NUCLEOTIDE SEQUENCE [LARGE SCALE GENOMIC DNA]</scope>
    <source>
        <strain evidence="2 3">HHB9708</strain>
    </source>
</reference>
<protein>
    <submittedName>
        <fullName evidence="2">Uncharacterized protein</fullName>
    </submittedName>
</protein>
<dbReference type="InterPro" id="IPR045469">
    <property type="entry name" value="Nis1"/>
</dbReference>